<comment type="similarity">
    <text evidence="3">Belongs to the SmpB family.</text>
</comment>
<keyword evidence="5" id="KW-1185">Reference proteome</keyword>
<comment type="function">
    <text evidence="3">Required for rescue of stalled ribosomes mediated by trans-translation. Binds to transfer-messenger RNA (tmRNA), required for stable association of tmRNA with ribosomes. tmRNA and SmpB together mimic tRNA shape, replacing the anticodon stem-loop with SmpB. tmRNA is encoded by the ssrA gene; the 2 termini fold to resemble tRNA(Ala) and it encodes a 'tag peptide', a short internal open reading frame. During trans-translation Ala-aminoacylated tmRNA acts like a tRNA, entering the A-site of stalled ribosomes, displacing the stalled mRNA. The ribosome then switches to translate the ORF on the tmRNA; the nascent peptide is terminated with the 'tag peptide' encoded by the tmRNA and targeted for degradation. The ribosome is freed to recommence translation, which seems to be the essential function of trans-translation.</text>
</comment>
<dbReference type="RefSeq" id="WP_166176222.1">
    <property type="nucleotide sequence ID" value="NZ_CP045119.1"/>
</dbReference>
<dbReference type="NCBIfam" id="NF003843">
    <property type="entry name" value="PRK05422.1"/>
    <property type="match status" value="1"/>
</dbReference>
<keyword evidence="1 3" id="KW-0963">Cytoplasm</keyword>
<evidence type="ECO:0000256" key="3">
    <source>
        <dbReference type="HAMAP-Rule" id="MF_00023"/>
    </source>
</evidence>
<dbReference type="CDD" id="cd09294">
    <property type="entry name" value="SmpB"/>
    <property type="match status" value="1"/>
</dbReference>
<dbReference type="KEGG" id="rub:GBA63_11420"/>
<dbReference type="GO" id="GO:0070930">
    <property type="term" value="P:trans-translation-dependent protein tagging"/>
    <property type="evidence" value="ECO:0007669"/>
    <property type="project" value="TreeGrafter"/>
</dbReference>
<keyword evidence="2 3" id="KW-0694">RNA-binding</keyword>
<name>A0A6G8Q9Q3_9ACTN</name>
<dbReference type="PROSITE" id="PS01317">
    <property type="entry name" value="SSRP"/>
    <property type="match status" value="1"/>
</dbReference>
<comment type="subcellular location">
    <subcellularLocation>
        <location evidence="3">Cytoplasm</location>
    </subcellularLocation>
    <text evidence="3">The tmRNA-SmpB complex associates with stalled 70S ribosomes.</text>
</comment>
<evidence type="ECO:0000256" key="1">
    <source>
        <dbReference type="ARBA" id="ARBA00022490"/>
    </source>
</evidence>
<dbReference type="NCBIfam" id="TIGR00086">
    <property type="entry name" value="smpB"/>
    <property type="match status" value="1"/>
</dbReference>
<organism evidence="4 5">
    <name type="scientific">Rubrobacter tropicus</name>
    <dbReference type="NCBI Taxonomy" id="2653851"/>
    <lineage>
        <taxon>Bacteria</taxon>
        <taxon>Bacillati</taxon>
        <taxon>Actinomycetota</taxon>
        <taxon>Rubrobacteria</taxon>
        <taxon>Rubrobacterales</taxon>
        <taxon>Rubrobacteraceae</taxon>
        <taxon>Rubrobacter</taxon>
    </lineage>
</organism>
<dbReference type="Pfam" id="PF01668">
    <property type="entry name" value="SmpB"/>
    <property type="match status" value="1"/>
</dbReference>
<dbReference type="InterPro" id="IPR000037">
    <property type="entry name" value="SsrA-bd_prot"/>
</dbReference>
<accession>A0A6G8Q9Q3</accession>
<dbReference type="PANTHER" id="PTHR30308:SF2">
    <property type="entry name" value="SSRA-BINDING PROTEIN"/>
    <property type="match status" value="1"/>
</dbReference>
<evidence type="ECO:0000256" key="2">
    <source>
        <dbReference type="ARBA" id="ARBA00022884"/>
    </source>
</evidence>
<reference evidence="4 5" key="1">
    <citation type="submission" date="2019-10" db="EMBL/GenBank/DDBJ databases">
        <title>Rubrobacter sp nov SCSIO 52090 isolated from a deep-sea sediment in the South China Sea.</title>
        <authorList>
            <person name="Chen R.W."/>
        </authorList>
    </citation>
    <scope>NUCLEOTIDE SEQUENCE [LARGE SCALE GENOMIC DNA]</scope>
    <source>
        <strain evidence="4 5">SCSIO 52909</strain>
    </source>
</reference>
<dbReference type="HAMAP" id="MF_00023">
    <property type="entry name" value="SmpB"/>
    <property type="match status" value="1"/>
</dbReference>
<dbReference type="EMBL" id="CP045119">
    <property type="protein sequence ID" value="QIN83179.1"/>
    <property type="molecule type" value="Genomic_DNA"/>
</dbReference>
<dbReference type="AlphaFoldDB" id="A0A6G8Q9Q3"/>
<evidence type="ECO:0000313" key="4">
    <source>
        <dbReference type="EMBL" id="QIN83179.1"/>
    </source>
</evidence>
<protein>
    <recommendedName>
        <fullName evidence="3">SsrA-binding protein</fullName>
    </recommendedName>
    <alternativeName>
        <fullName evidence="3">Small protein B</fullName>
    </alternativeName>
</protein>
<sequence>MTDFARNKKALHDFNIEETYEAGISLTGPEVKSIREGRANLKESYARVRDGEVFLIGMHVSPYENATQRDQRPTRDRKLLLHRKEIDRLIGKTLTEGNTLVPLKLYSKNGNVKLQIGVASRKREYDKRRDIARKTAEREMQRAVKESLRR</sequence>
<dbReference type="GO" id="GO:0070929">
    <property type="term" value="P:trans-translation"/>
    <property type="evidence" value="ECO:0007669"/>
    <property type="project" value="UniProtKB-UniRule"/>
</dbReference>
<dbReference type="InterPro" id="IPR023620">
    <property type="entry name" value="SmpB"/>
</dbReference>
<gene>
    <name evidence="3 4" type="primary">smpB</name>
    <name evidence="4" type="ORF">GBA63_11420</name>
</gene>
<dbReference type="PANTHER" id="PTHR30308">
    <property type="entry name" value="TMRNA-BINDING COMPONENT OF TRANS-TRANSLATION TAGGING COMPLEX"/>
    <property type="match status" value="1"/>
</dbReference>
<evidence type="ECO:0000313" key="5">
    <source>
        <dbReference type="Proteomes" id="UP000501452"/>
    </source>
</evidence>
<dbReference type="GO" id="GO:0005829">
    <property type="term" value="C:cytosol"/>
    <property type="evidence" value="ECO:0007669"/>
    <property type="project" value="TreeGrafter"/>
</dbReference>
<proteinExistence type="inferred from homology"/>
<dbReference type="GO" id="GO:0003723">
    <property type="term" value="F:RNA binding"/>
    <property type="evidence" value="ECO:0007669"/>
    <property type="project" value="UniProtKB-UniRule"/>
</dbReference>
<dbReference type="Gene3D" id="2.40.280.10">
    <property type="match status" value="1"/>
</dbReference>
<dbReference type="SUPFAM" id="SSF74982">
    <property type="entry name" value="Small protein B (SmpB)"/>
    <property type="match status" value="1"/>
</dbReference>
<dbReference type="Proteomes" id="UP000501452">
    <property type="component" value="Chromosome"/>
</dbReference>
<dbReference type="InterPro" id="IPR020081">
    <property type="entry name" value="SsrA-bd_prot_CS"/>
</dbReference>